<evidence type="ECO:0000259" key="2">
    <source>
        <dbReference type="Pfam" id="PF00144"/>
    </source>
</evidence>
<dbReference type="InterPro" id="IPR050491">
    <property type="entry name" value="AmpC-like"/>
</dbReference>
<organism evidence="3 4">
    <name type="scientific">Gracilimonas mengyeensis</name>
    <dbReference type="NCBI Taxonomy" id="1302730"/>
    <lineage>
        <taxon>Bacteria</taxon>
        <taxon>Pseudomonadati</taxon>
        <taxon>Balneolota</taxon>
        <taxon>Balneolia</taxon>
        <taxon>Balneolales</taxon>
        <taxon>Balneolaceae</taxon>
        <taxon>Gracilimonas</taxon>
    </lineage>
</organism>
<dbReference type="InterPro" id="IPR001466">
    <property type="entry name" value="Beta-lactam-related"/>
</dbReference>
<accession>A0A521EV28</accession>
<feature type="chain" id="PRO_5021991489" evidence="1">
    <location>
        <begin position="22"/>
        <end position="377"/>
    </location>
</feature>
<evidence type="ECO:0000313" key="4">
    <source>
        <dbReference type="Proteomes" id="UP000317557"/>
    </source>
</evidence>
<evidence type="ECO:0000313" key="3">
    <source>
        <dbReference type="EMBL" id="SMO86960.1"/>
    </source>
</evidence>
<feature type="domain" description="Beta-lactamase-related" evidence="2">
    <location>
        <begin position="40"/>
        <end position="350"/>
    </location>
</feature>
<keyword evidence="1" id="KW-0732">Signal</keyword>
<evidence type="ECO:0000256" key="1">
    <source>
        <dbReference type="SAM" id="SignalP"/>
    </source>
</evidence>
<keyword evidence="4" id="KW-1185">Reference proteome</keyword>
<dbReference type="SUPFAM" id="SSF56601">
    <property type="entry name" value="beta-lactamase/transpeptidase-like"/>
    <property type="match status" value="1"/>
</dbReference>
<dbReference type="InterPro" id="IPR012338">
    <property type="entry name" value="Beta-lactam/transpept-like"/>
</dbReference>
<dbReference type="OrthoDB" id="9793489at2"/>
<proteinExistence type="predicted"/>
<reference evidence="3 4" key="1">
    <citation type="submission" date="2017-05" db="EMBL/GenBank/DDBJ databases">
        <authorList>
            <person name="Varghese N."/>
            <person name="Submissions S."/>
        </authorList>
    </citation>
    <scope>NUCLEOTIDE SEQUENCE [LARGE SCALE GENOMIC DNA]</scope>
    <source>
        <strain evidence="3 4">DSM 21985</strain>
    </source>
</reference>
<protein>
    <submittedName>
        <fullName evidence="3">CubicO group peptidase, beta-lactamase class C family</fullName>
    </submittedName>
</protein>
<dbReference type="Pfam" id="PF00144">
    <property type="entry name" value="Beta-lactamase"/>
    <property type="match status" value="1"/>
</dbReference>
<dbReference type="PANTHER" id="PTHR46825:SF9">
    <property type="entry name" value="BETA-LACTAMASE-RELATED DOMAIN-CONTAINING PROTEIN"/>
    <property type="match status" value="1"/>
</dbReference>
<feature type="signal peptide" evidence="1">
    <location>
        <begin position="1"/>
        <end position="21"/>
    </location>
</feature>
<name>A0A521EV28_9BACT</name>
<dbReference type="EMBL" id="FXTP01000013">
    <property type="protein sequence ID" value="SMO86960.1"/>
    <property type="molecule type" value="Genomic_DNA"/>
</dbReference>
<sequence length="377" mass="42400">MIHLRYFLLAILFLFPSVAVSQSENQPKQTEASFRIFSEKLDSLRKTNHIPGLAAAVIKDQQLAWSQGFGSSHFDTGDGSSFKDVSPDTPFWIASVTKPFLGLLFLQLEEQGEIDLNNNINDMPGWDNFCGWLANSEIVFGRDLHCDKPITIQNVLNHTVNGEPGSSFMYNPIMYSRLSRYIEYVYGNPISAAEGRQNTMAELIQKNILGPAGMDRTMSSMWQREKALVFFDMAQGFEYSENGYNRKKHIERHLAGGAGIVSTVNDLAKFDIALDTDQLASESTMEKLFTPAVTPDGTDLPYAFGWYVQDYKGEKLIWHSGWDEKAGFSALYLKVPEQNLTLILLANSEGMWWGNPLDAAEVQGSPFAQLFLDHFLF</sequence>
<dbReference type="Gene3D" id="3.40.710.10">
    <property type="entry name" value="DD-peptidase/beta-lactamase superfamily"/>
    <property type="match status" value="2"/>
</dbReference>
<dbReference type="PANTHER" id="PTHR46825">
    <property type="entry name" value="D-ALANYL-D-ALANINE-CARBOXYPEPTIDASE/ENDOPEPTIDASE AMPH"/>
    <property type="match status" value="1"/>
</dbReference>
<dbReference type="AlphaFoldDB" id="A0A521EV28"/>
<gene>
    <name evidence="3" type="ORF">SAMN06265219_113112</name>
</gene>
<dbReference type="Proteomes" id="UP000317557">
    <property type="component" value="Unassembled WGS sequence"/>
</dbReference>